<proteinExistence type="predicted"/>
<gene>
    <name evidence="1" type="ORF">CPter291_3071</name>
</gene>
<keyword evidence="2" id="KW-1185">Reference proteome</keyword>
<sequence length="92" mass="10359">MISRDKVLDECIDKILKLASLTLYGMNAVGQVHVVINEVCRYLILKKAGDPECNLLAFKKRLMTLSRLTHPSLPDYRKTIDYAASLIVIEAP</sequence>
<accession>A0ABM5Z8A7</accession>
<dbReference type="Proteomes" id="UP000074914">
    <property type="component" value="Chromosome"/>
</dbReference>
<dbReference type="EMBL" id="CP013236">
    <property type="protein sequence ID" value="AMP15308.1"/>
    <property type="molecule type" value="Genomic_DNA"/>
</dbReference>
<evidence type="ECO:0000313" key="2">
    <source>
        <dbReference type="Proteomes" id="UP000074914"/>
    </source>
</evidence>
<reference evidence="1 2" key="1">
    <citation type="submission" date="2015-11" db="EMBL/GenBank/DDBJ databases">
        <title>Exploring the genomic traits of fungus-feeding bacterial genus Collimonas.</title>
        <authorList>
            <person name="Song C."/>
            <person name="Schmidt R."/>
            <person name="de Jager V."/>
            <person name="Krzyzanowska D."/>
            <person name="Jongedijk E."/>
            <person name="Cankar K."/>
            <person name="Beekwilder J."/>
            <person name="van Veen A."/>
            <person name="de Boer W."/>
            <person name="van Veen J.A."/>
            <person name="Garbeva P."/>
        </authorList>
    </citation>
    <scope>NUCLEOTIDE SEQUENCE [LARGE SCALE GENOMIC DNA]</scope>
    <source>
        <strain evidence="1 2">Ter291</strain>
    </source>
</reference>
<organism evidence="1 2">
    <name type="scientific">Collimonas pratensis</name>
    <dbReference type="NCBI Taxonomy" id="279113"/>
    <lineage>
        <taxon>Bacteria</taxon>
        <taxon>Pseudomonadati</taxon>
        <taxon>Pseudomonadota</taxon>
        <taxon>Betaproteobacteria</taxon>
        <taxon>Burkholderiales</taxon>
        <taxon>Oxalobacteraceae</taxon>
        <taxon>Collimonas</taxon>
    </lineage>
</organism>
<protein>
    <submittedName>
        <fullName evidence="1">Uncharacterized protein</fullName>
    </submittedName>
</protein>
<evidence type="ECO:0000313" key="1">
    <source>
        <dbReference type="EMBL" id="AMP15308.1"/>
    </source>
</evidence>
<name>A0ABM5Z8A7_9BURK</name>